<accession>A0AAD7IHV7</accession>
<dbReference type="EMBL" id="JARJLG010000112">
    <property type="protein sequence ID" value="KAJ7743487.1"/>
    <property type="molecule type" value="Genomic_DNA"/>
</dbReference>
<proteinExistence type="predicted"/>
<reference evidence="1" key="1">
    <citation type="submission" date="2023-03" db="EMBL/GenBank/DDBJ databases">
        <title>Massive genome expansion in bonnet fungi (Mycena s.s.) driven by repeated elements and novel gene families across ecological guilds.</title>
        <authorList>
            <consortium name="Lawrence Berkeley National Laboratory"/>
            <person name="Harder C.B."/>
            <person name="Miyauchi S."/>
            <person name="Viragh M."/>
            <person name="Kuo A."/>
            <person name="Thoen E."/>
            <person name="Andreopoulos B."/>
            <person name="Lu D."/>
            <person name="Skrede I."/>
            <person name="Drula E."/>
            <person name="Henrissat B."/>
            <person name="Morin E."/>
            <person name="Kohler A."/>
            <person name="Barry K."/>
            <person name="LaButti K."/>
            <person name="Morin E."/>
            <person name="Salamov A."/>
            <person name="Lipzen A."/>
            <person name="Mereny Z."/>
            <person name="Hegedus B."/>
            <person name="Baldrian P."/>
            <person name="Stursova M."/>
            <person name="Weitz H."/>
            <person name="Taylor A."/>
            <person name="Grigoriev I.V."/>
            <person name="Nagy L.G."/>
            <person name="Martin F."/>
            <person name="Kauserud H."/>
        </authorList>
    </citation>
    <scope>NUCLEOTIDE SEQUENCE</scope>
    <source>
        <strain evidence="1">CBHHK188m</strain>
    </source>
</reference>
<dbReference type="PANTHER" id="PTHR38115">
    <property type="entry name" value="LIPOCALIN-LIKE DOMAIN-CONTAINING PROTEIN"/>
    <property type="match status" value="1"/>
</dbReference>
<organism evidence="1 2">
    <name type="scientific">Mycena maculata</name>
    <dbReference type="NCBI Taxonomy" id="230809"/>
    <lineage>
        <taxon>Eukaryota</taxon>
        <taxon>Fungi</taxon>
        <taxon>Dikarya</taxon>
        <taxon>Basidiomycota</taxon>
        <taxon>Agaricomycotina</taxon>
        <taxon>Agaricomycetes</taxon>
        <taxon>Agaricomycetidae</taxon>
        <taxon>Agaricales</taxon>
        <taxon>Marasmiineae</taxon>
        <taxon>Mycenaceae</taxon>
        <taxon>Mycena</taxon>
    </lineage>
</organism>
<gene>
    <name evidence="1" type="ORF">DFH07DRAFT_964124</name>
</gene>
<sequence length="186" mass="21219">MAVPPHFTTLDLSGEFILNNALSDSADDLLARQGVSNPDLRRSIMHGVLSFNHYTDDDGSERIWVAQEIERQGLLVDEERMLDWQERSRDDPAFGPIISKIRRITTHGLEPRFLRAGWTPDTLKYGVLHYHVRKDTALGGRPWTTSETWGIESIDGKRYFARHVELTIDGIDSETHLVYDYVGAII</sequence>
<evidence type="ECO:0000313" key="2">
    <source>
        <dbReference type="Proteomes" id="UP001215280"/>
    </source>
</evidence>
<dbReference type="Proteomes" id="UP001215280">
    <property type="component" value="Unassembled WGS sequence"/>
</dbReference>
<dbReference type="AlphaFoldDB" id="A0AAD7IHV7"/>
<protein>
    <submittedName>
        <fullName evidence="1">Uncharacterized protein</fullName>
    </submittedName>
</protein>
<dbReference type="PANTHER" id="PTHR38115:SF1">
    <property type="entry name" value="LIPOCALIN-LIKE DOMAIN-CONTAINING PROTEIN"/>
    <property type="match status" value="1"/>
</dbReference>
<comment type="caution">
    <text evidence="1">The sequence shown here is derived from an EMBL/GenBank/DDBJ whole genome shotgun (WGS) entry which is preliminary data.</text>
</comment>
<keyword evidence="2" id="KW-1185">Reference proteome</keyword>
<evidence type="ECO:0000313" key="1">
    <source>
        <dbReference type="EMBL" id="KAJ7743487.1"/>
    </source>
</evidence>
<dbReference type="InterPro" id="IPR053037">
    <property type="entry name" value="Pericyclase_pydY-like"/>
</dbReference>
<name>A0AAD7IHV7_9AGAR</name>